<gene>
    <name evidence="1" type="ORF">M2152_000937</name>
</gene>
<sequence>MNCTRSIGVDDEKVDPTVPGSTDMDYIAIEMVSQHIPNKSLEDVRIDVPQIRSVTGEFLTQDDQGDVDVTYLEPLQATL</sequence>
<dbReference type="RefSeq" id="WP_322133094.1">
    <property type="nucleotide sequence ID" value="NZ_JARXVQ010000001.1"/>
</dbReference>
<accession>A0ABT6KL86</accession>
<protein>
    <submittedName>
        <fullName evidence="1">Uncharacterized protein</fullName>
    </submittedName>
</protein>
<name>A0ABT6KL86_9MICO</name>
<proteinExistence type="predicted"/>
<dbReference type="EMBL" id="JARXVQ010000001">
    <property type="protein sequence ID" value="MDH6180755.1"/>
    <property type="molecule type" value="Genomic_DNA"/>
</dbReference>
<evidence type="ECO:0000313" key="1">
    <source>
        <dbReference type="EMBL" id="MDH6180755.1"/>
    </source>
</evidence>
<reference evidence="1 2" key="1">
    <citation type="submission" date="2023-04" db="EMBL/GenBank/DDBJ databases">
        <title>Genome Encyclopedia of Bacteria and Archaea VI: Functional Genomics of Type Strains.</title>
        <authorList>
            <person name="Whitman W."/>
        </authorList>
    </citation>
    <scope>NUCLEOTIDE SEQUENCE [LARGE SCALE GENOMIC DNA]</scope>
    <source>
        <strain evidence="1 2">SG_E_30_P1</strain>
    </source>
</reference>
<keyword evidence="2" id="KW-1185">Reference proteome</keyword>
<evidence type="ECO:0000313" key="2">
    <source>
        <dbReference type="Proteomes" id="UP001160142"/>
    </source>
</evidence>
<comment type="caution">
    <text evidence="1">The sequence shown here is derived from an EMBL/GenBank/DDBJ whole genome shotgun (WGS) entry which is preliminary data.</text>
</comment>
<dbReference type="Proteomes" id="UP001160142">
    <property type="component" value="Unassembled WGS sequence"/>
</dbReference>
<organism evidence="1 2">
    <name type="scientific">Antiquaquibacter oligotrophicus</name>
    <dbReference type="NCBI Taxonomy" id="2880260"/>
    <lineage>
        <taxon>Bacteria</taxon>
        <taxon>Bacillati</taxon>
        <taxon>Actinomycetota</taxon>
        <taxon>Actinomycetes</taxon>
        <taxon>Micrococcales</taxon>
        <taxon>Microbacteriaceae</taxon>
        <taxon>Antiquaquibacter</taxon>
    </lineage>
</organism>